<evidence type="ECO:0000313" key="9">
    <source>
        <dbReference type="Proteomes" id="UP000186323"/>
    </source>
</evidence>
<keyword evidence="2 5" id="KW-0690">Ribosome biogenesis</keyword>
<keyword evidence="9" id="KW-1185">Reference proteome</keyword>
<dbReference type="PANTHER" id="PTHR33692:SF1">
    <property type="entry name" value="RIBOSOME MATURATION FACTOR RIMM"/>
    <property type="match status" value="1"/>
</dbReference>
<dbReference type="GO" id="GO:0006364">
    <property type="term" value="P:rRNA processing"/>
    <property type="evidence" value="ECO:0007669"/>
    <property type="project" value="UniProtKB-UniRule"/>
</dbReference>
<evidence type="ECO:0000256" key="2">
    <source>
        <dbReference type="ARBA" id="ARBA00022517"/>
    </source>
</evidence>
<accession>A0A1K1LI92</accession>
<proteinExistence type="inferred from homology"/>
<dbReference type="KEGG" id="dpg:DESPIGER_2613"/>
<name>A0A1K1LI92_9BACT</name>
<evidence type="ECO:0000313" key="8">
    <source>
        <dbReference type="EMBL" id="SFV74423.1"/>
    </source>
</evidence>
<dbReference type="Pfam" id="PF01782">
    <property type="entry name" value="RimM"/>
    <property type="match status" value="1"/>
</dbReference>
<comment type="domain">
    <text evidence="5">The PRC barrel domain binds ribosomal protein uS19.</text>
</comment>
<feature type="domain" description="RimM N-terminal" evidence="6">
    <location>
        <begin position="7"/>
        <end position="86"/>
    </location>
</feature>
<dbReference type="EMBL" id="LT630450">
    <property type="protein sequence ID" value="SFV74423.1"/>
    <property type="molecule type" value="Genomic_DNA"/>
</dbReference>
<feature type="domain" description="Ribosome maturation factor RimM PRC barrel" evidence="7">
    <location>
        <begin position="99"/>
        <end position="166"/>
    </location>
</feature>
<dbReference type="SUPFAM" id="SSF50346">
    <property type="entry name" value="PRC-barrel domain"/>
    <property type="match status" value="1"/>
</dbReference>
<sequence length="177" mass="19530">MARRIHMGTLARPHGIKGEICVDWYADSPSLLDGPFWLQAGDAPPRPARARSWRMHKGRPLLLLEGVTGRNDIEALRGQKILVDRDLLPPVDDDEVYVEDVLGFAVMLPDGTRLGVLDHVEYPAGLEVWSIVTDDGREVLFPAEASFIEGFDLEGERIHIAPPEGLLDIYLGGDGQA</sequence>
<dbReference type="GO" id="GO:0042274">
    <property type="term" value="P:ribosomal small subunit biogenesis"/>
    <property type="evidence" value="ECO:0007669"/>
    <property type="project" value="UniProtKB-UniRule"/>
</dbReference>
<reference evidence="9" key="1">
    <citation type="submission" date="2016-10" db="EMBL/GenBank/DDBJ databases">
        <authorList>
            <person name="Wegmann U."/>
        </authorList>
    </citation>
    <scope>NUCLEOTIDE SEQUENCE [LARGE SCALE GENOMIC DNA]</scope>
</reference>
<dbReference type="NCBIfam" id="TIGR02273">
    <property type="entry name" value="16S_RimM"/>
    <property type="match status" value="1"/>
</dbReference>
<dbReference type="InterPro" id="IPR011961">
    <property type="entry name" value="RimM"/>
</dbReference>
<comment type="subunit">
    <text evidence="5">Binds ribosomal protein uS19.</text>
</comment>
<dbReference type="InterPro" id="IPR002676">
    <property type="entry name" value="RimM_N"/>
</dbReference>
<dbReference type="RefSeq" id="WP_072337377.1">
    <property type="nucleotide sequence ID" value="NZ_CALJDE010000029.1"/>
</dbReference>
<dbReference type="InterPro" id="IPR009000">
    <property type="entry name" value="Transl_B-barrel_sf"/>
</dbReference>
<dbReference type="InterPro" id="IPR056792">
    <property type="entry name" value="PRC_RimM"/>
</dbReference>
<evidence type="ECO:0000256" key="5">
    <source>
        <dbReference type="HAMAP-Rule" id="MF_00014"/>
    </source>
</evidence>
<dbReference type="Gene3D" id="2.40.30.60">
    <property type="entry name" value="RimM"/>
    <property type="match status" value="1"/>
</dbReference>
<dbReference type="AlphaFoldDB" id="A0A1K1LI92"/>
<dbReference type="GO" id="GO:0005840">
    <property type="term" value="C:ribosome"/>
    <property type="evidence" value="ECO:0007669"/>
    <property type="project" value="InterPro"/>
</dbReference>
<keyword evidence="1 5" id="KW-0963">Cytoplasm</keyword>
<dbReference type="InterPro" id="IPR036976">
    <property type="entry name" value="RimM_N_sf"/>
</dbReference>
<protein>
    <recommendedName>
        <fullName evidence="5">Ribosome maturation factor RimM</fullName>
    </recommendedName>
</protein>
<dbReference type="Pfam" id="PF24986">
    <property type="entry name" value="PRC_RimM"/>
    <property type="match status" value="1"/>
</dbReference>
<keyword evidence="3 5" id="KW-0698">rRNA processing</keyword>
<dbReference type="GO" id="GO:0005737">
    <property type="term" value="C:cytoplasm"/>
    <property type="evidence" value="ECO:0007669"/>
    <property type="project" value="UniProtKB-SubCell"/>
</dbReference>
<dbReference type="InterPro" id="IPR011033">
    <property type="entry name" value="PRC_barrel-like_sf"/>
</dbReference>
<comment type="function">
    <text evidence="5">An accessory protein needed during the final step in the assembly of 30S ribosomal subunit, possibly for assembly of the head region. Essential for efficient processing of 16S rRNA. May be needed both before and after RbfA during the maturation of 16S rRNA. It has affinity for free ribosomal 30S subunits but not for 70S ribosomes.</text>
</comment>
<comment type="subcellular location">
    <subcellularLocation>
        <location evidence="5">Cytoplasm</location>
    </subcellularLocation>
</comment>
<dbReference type="SUPFAM" id="SSF50447">
    <property type="entry name" value="Translation proteins"/>
    <property type="match status" value="1"/>
</dbReference>
<evidence type="ECO:0000256" key="1">
    <source>
        <dbReference type="ARBA" id="ARBA00022490"/>
    </source>
</evidence>
<organism evidence="8 9">
    <name type="scientific">Desulfovibrio piger</name>
    <dbReference type="NCBI Taxonomy" id="901"/>
    <lineage>
        <taxon>Bacteria</taxon>
        <taxon>Pseudomonadati</taxon>
        <taxon>Thermodesulfobacteriota</taxon>
        <taxon>Desulfovibrionia</taxon>
        <taxon>Desulfovibrionales</taxon>
        <taxon>Desulfovibrionaceae</taxon>
        <taxon>Desulfovibrio</taxon>
    </lineage>
</organism>
<comment type="similarity">
    <text evidence="5">Belongs to the RimM family.</text>
</comment>
<dbReference type="GO" id="GO:0043022">
    <property type="term" value="F:ribosome binding"/>
    <property type="evidence" value="ECO:0007669"/>
    <property type="project" value="InterPro"/>
</dbReference>
<keyword evidence="4 5" id="KW-0143">Chaperone</keyword>
<dbReference type="PANTHER" id="PTHR33692">
    <property type="entry name" value="RIBOSOME MATURATION FACTOR RIMM"/>
    <property type="match status" value="1"/>
</dbReference>
<evidence type="ECO:0000256" key="3">
    <source>
        <dbReference type="ARBA" id="ARBA00022552"/>
    </source>
</evidence>
<evidence type="ECO:0000259" key="6">
    <source>
        <dbReference type="Pfam" id="PF01782"/>
    </source>
</evidence>
<gene>
    <name evidence="5" type="primary">rimM</name>
    <name evidence="8" type="ORF">DESPIGER_2613</name>
</gene>
<dbReference type="Proteomes" id="UP000186323">
    <property type="component" value="Chromosome I"/>
</dbReference>
<evidence type="ECO:0000256" key="4">
    <source>
        <dbReference type="ARBA" id="ARBA00023186"/>
    </source>
</evidence>
<evidence type="ECO:0000259" key="7">
    <source>
        <dbReference type="Pfam" id="PF24986"/>
    </source>
</evidence>
<dbReference type="Gene3D" id="2.30.30.240">
    <property type="entry name" value="PRC-barrel domain"/>
    <property type="match status" value="1"/>
</dbReference>
<dbReference type="HAMAP" id="MF_00014">
    <property type="entry name" value="Ribosome_mat_RimM"/>
    <property type="match status" value="1"/>
</dbReference>